<dbReference type="InterPro" id="IPR029063">
    <property type="entry name" value="SAM-dependent_MTases_sf"/>
</dbReference>
<dbReference type="Pfam" id="PF13578">
    <property type="entry name" value="Methyltransf_24"/>
    <property type="match status" value="1"/>
</dbReference>
<keyword evidence="1" id="KW-0489">Methyltransferase</keyword>
<evidence type="ECO:0000313" key="2">
    <source>
        <dbReference type="Proteomes" id="UP000290365"/>
    </source>
</evidence>
<dbReference type="PANTHER" id="PTHR43167">
    <property type="entry name" value="PUTATIVE (AFU_ORTHOLOGUE AFUA_6G01830)-RELATED"/>
    <property type="match status" value="1"/>
</dbReference>
<name>A0A4P6K0M9_KTERU</name>
<dbReference type="Proteomes" id="UP000290365">
    <property type="component" value="Chromosome"/>
</dbReference>
<organism evidence="1 2">
    <name type="scientific">Ktedonosporobacter rubrisoli</name>
    <dbReference type="NCBI Taxonomy" id="2509675"/>
    <lineage>
        <taxon>Bacteria</taxon>
        <taxon>Bacillati</taxon>
        <taxon>Chloroflexota</taxon>
        <taxon>Ktedonobacteria</taxon>
        <taxon>Ktedonobacterales</taxon>
        <taxon>Ktedonosporobacteraceae</taxon>
        <taxon>Ktedonosporobacter</taxon>
    </lineage>
</organism>
<proteinExistence type="predicted"/>
<dbReference type="GO" id="GO:0032259">
    <property type="term" value="P:methylation"/>
    <property type="evidence" value="ECO:0007669"/>
    <property type="project" value="UniProtKB-KW"/>
</dbReference>
<dbReference type="RefSeq" id="WP_129892018.1">
    <property type="nucleotide sequence ID" value="NZ_CP035758.1"/>
</dbReference>
<dbReference type="PANTHER" id="PTHR43167:SF1">
    <property type="entry name" value="PUTATIVE (AFU_ORTHOLOGUE AFUA_6G01830)-RELATED"/>
    <property type="match status" value="1"/>
</dbReference>
<gene>
    <name evidence="1" type="ORF">EPA93_35310</name>
</gene>
<protein>
    <submittedName>
        <fullName evidence="1">Methyltransferase domain-containing protein</fullName>
    </submittedName>
</protein>
<keyword evidence="2" id="KW-1185">Reference proteome</keyword>
<dbReference type="AlphaFoldDB" id="A0A4P6K0M9"/>
<keyword evidence="1" id="KW-0808">Transferase</keyword>
<reference evidence="1 2" key="1">
    <citation type="submission" date="2019-01" db="EMBL/GenBank/DDBJ databases">
        <title>Ktedonosporobacter rubrisoli SCAWS-G2.</title>
        <authorList>
            <person name="Huang Y."/>
            <person name="Yan B."/>
        </authorList>
    </citation>
    <scope>NUCLEOTIDE SEQUENCE [LARGE SCALE GENOMIC DNA]</scope>
    <source>
        <strain evidence="1 2">SCAWS-G2</strain>
    </source>
</reference>
<dbReference type="KEGG" id="kbs:EPA93_35310"/>
<dbReference type="EMBL" id="CP035758">
    <property type="protein sequence ID" value="QBD80956.1"/>
    <property type="molecule type" value="Genomic_DNA"/>
</dbReference>
<dbReference type="Gene3D" id="3.40.50.150">
    <property type="entry name" value="Vaccinia Virus protein VP39"/>
    <property type="match status" value="1"/>
</dbReference>
<dbReference type="SUPFAM" id="SSF53335">
    <property type="entry name" value="S-adenosyl-L-methionine-dependent methyltransferases"/>
    <property type="match status" value="1"/>
</dbReference>
<dbReference type="OrthoDB" id="484536at2"/>
<dbReference type="CDD" id="cd02440">
    <property type="entry name" value="AdoMet_MTases"/>
    <property type="match status" value="1"/>
</dbReference>
<accession>A0A4P6K0M9</accession>
<sequence length="160" mass="17184">MLDAAHSRPPVATEGIAAETQRLGFKRASHPQTEALLRTLAASKPGGTLLELGTGTGMGTAWLLDGMDASARLLTLDQNEETVAIARKYLGADTRVKFLLVDVAEFVQAQPASSFDLIFADCYPGKFYLLDEALALLKKGGIYVVDDMRPAPEGEMKSAR</sequence>
<dbReference type="GO" id="GO:0008168">
    <property type="term" value="F:methyltransferase activity"/>
    <property type="evidence" value="ECO:0007669"/>
    <property type="project" value="UniProtKB-KW"/>
</dbReference>
<evidence type="ECO:0000313" key="1">
    <source>
        <dbReference type="EMBL" id="QBD80956.1"/>
    </source>
</evidence>